<evidence type="ECO:0000313" key="2">
    <source>
        <dbReference type="EMBL" id="RGE72419.1"/>
    </source>
</evidence>
<dbReference type="OrthoDB" id="9797117at2"/>
<name>A0A3E3IZ94_9FIRM</name>
<comment type="caution">
    <text evidence="2">The sequence shown here is derived from an EMBL/GenBank/DDBJ whole genome shotgun (WGS) entry which is preliminary data.</text>
</comment>
<gene>
    <name evidence="2" type="ORF">DWY69_08705</name>
    <name evidence="1" type="ORF">DXC51_14415</name>
</gene>
<dbReference type="InterPro" id="IPR024208">
    <property type="entry name" value="DUF3842"/>
</dbReference>
<organism evidence="2 4">
    <name type="scientific">Eisenbergiella massiliensis</name>
    <dbReference type="NCBI Taxonomy" id="1720294"/>
    <lineage>
        <taxon>Bacteria</taxon>
        <taxon>Bacillati</taxon>
        <taxon>Bacillota</taxon>
        <taxon>Clostridia</taxon>
        <taxon>Lachnospirales</taxon>
        <taxon>Lachnospiraceae</taxon>
        <taxon>Eisenbergiella</taxon>
    </lineage>
</organism>
<keyword evidence="3" id="KW-1185">Reference proteome</keyword>
<dbReference type="AlphaFoldDB" id="A0A3E3IZ94"/>
<reference evidence="2 4" key="1">
    <citation type="submission" date="2018-08" db="EMBL/GenBank/DDBJ databases">
        <title>A genome reference for cultivated species of the human gut microbiota.</title>
        <authorList>
            <person name="Zou Y."/>
            <person name="Xue W."/>
            <person name="Luo G."/>
        </authorList>
    </citation>
    <scope>NUCLEOTIDE SEQUENCE [LARGE SCALE GENOMIC DNA]</scope>
    <source>
        <strain evidence="2 4">AF26-4BH</strain>
        <strain evidence="1">TF05-5AC</strain>
    </source>
</reference>
<dbReference type="EMBL" id="QVLU01000006">
    <property type="protein sequence ID" value="RGE72419.1"/>
    <property type="molecule type" value="Genomic_DNA"/>
</dbReference>
<evidence type="ECO:0000313" key="4">
    <source>
        <dbReference type="Proteomes" id="UP000261166"/>
    </source>
</evidence>
<dbReference type="GeneID" id="97988026"/>
<sequence length="140" mass="14411">MKIMIIDGQGGRMGSLLTEKTKNAAIPGAQIYAIGTNSIATAAMLKAGADYGATGENPVLVNSRDADYIIGPLGIMAADSLLGEVTPAMAVAVGQSSAMKILLPVNKCNHHVVGVSSEYSMSELAEQAVRYLLDCIAGKA</sequence>
<proteinExistence type="predicted"/>
<dbReference type="RefSeq" id="WP_021640226.1">
    <property type="nucleotide sequence ID" value="NZ_CALBAU010000136.1"/>
</dbReference>
<protein>
    <submittedName>
        <fullName evidence="2">DUF3842 family protein</fullName>
    </submittedName>
</protein>
<accession>A0A3E3IZ94</accession>
<dbReference type="Proteomes" id="UP000261166">
    <property type="component" value="Unassembled WGS sequence"/>
</dbReference>
<dbReference type="EMBL" id="QVLV01000009">
    <property type="protein sequence ID" value="RGE59169.1"/>
    <property type="molecule type" value="Genomic_DNA"/>
</dbReference>
<evidence type="ECO:0000313" key="3">
    <source>
        <dbReference type="Proteomes" id="UP000260812"/>
    </source>
</evidence>
<evidence type="ECO:0000313" key="1">
    <source>
        <dbReference type="EMBL" id="RGE59169.1"/>
    </source>
</evidence>
<dbReference type="Pfam" id="PF12953">
    <property type="entry name" value="DUF3842"/>
    <property type="match status" value="1"/>
</dbReference>
<dbReference type="Proteomes" id="UP000260812">
    <property type="component" value="Unassembled WGS sequence"/>
</dbReference>